<accession>A0ACB9X8X8</accession>
<sequence length="154" mass="17546">MEKWSSGWSLIALKHKEMEGGSIQHHRPPTDARTTEWPVEQPWQPDIPLDGERHHPRPVSPYWLPPTWGCLENNKALASRGRTLRGVHEEMEELPMHGESQTMEHIMRYSHAPQCTGDNLDQPNATAFACTSHWKEVMDGYEEGEEVTCLGPVA</sequence>
<protein>
    <submittedName>
        <fullName evidence="1">Uncharacterized protein</fullName>
    </submittedName>
</protein>
<reference evidence="1" key="1">
    <citation type="submission" date="2022-05" db="EMBL/GenBank/DDBJ databases">
        <title>Chromosome-level genome of Chaenocephalus aceratus.</title>
        <authorList>
            <person name="Park H."/>
        </authorList>
    </citation>
    <scope>NUCLEOTIDE SEQUENCE</scope>
    <source>
        <strain evidence="1">KU_202001</strain>
    </source>
</reference>
<evidence type="ECO:0000313" key="2">
    <source>
        <dbReference type="Proteomes" id="UP001057452"/>
    </source>
</evidence>
<dbReference type="Proteomes" id="UP001057452">
    <property type="component" value="Chromosome 8"/>
</dbReference>
<proteinExistence type="predicted"/>
<evidence type="ECO:0000313" key="1">
    <source>
        <dbReference type="EMBL" id="KAI4822505.1"/>
    </source>
</evidence>
<comment type="caution">
    <text evidence="1">The sequence shown here is derived from an EMBL/GenBank/DDBJ whole genome shotgun (WGS) entry which is preliminary data.</text>
</comment>
<keyword evidence="2" id="KW-1185">Reference proteome</keyword>
<organism evidence="1 2">
    <name type="scientific">Chaenocephalus aceratus</name>
    <name type="common">Blackfin icefish</name>
    <name type="synonym">Chaenichthys aceratus</name>
    <dbReference type="NCBI Taxonomy" id="36190"/>
    <lineage>
        <taxon>Eukaryota</taxon>
        <taxon>Metazoa</taxon>
        <taxon>Chordata</taxon>
        <taxon>Craniata</taxon>
        <taxon>Vertebrata</taxon>
        <taxon>Euteleostomi</taxon>
        <taxon>Actinopterygii</taxon>
        <taxon>Neopterygii</taxon>
        <taxon>Teleostei</taxon>
        <taxon>Neoteleostei</taxon>
        <taxon>Acanthomorphata</taxon>
        <taxon>Eupercaria</taxon>
        <taxon>Perciformes</taxon>
        <taxon>Notothenioidei</taxon>
        <taxon>Channichthyidae</taxon>
        <taxon>Chaenocephalus</taxon>
    </lineage>
</organism>
<name>A0ACB9X8X8_CHAAC</name>
<dbReference type="EMBL" id="CM043792">
    <property type="protein sequence ID" value="KAI4822505.1"/>
    <property type="molecule type" value="Genomic_DNA"/>
</dbReference>
<gene>
    <name evidence="1" type="ORF">KUCAC02_008048</name>
</gene>